<organism evidence="2 3">
    <name type="scientific">Trichinella spiralis</name>
    <name type="common">Trichina worm</name>
    <dbReference type="NCBI Taxonomy" id="6334"/>
    <lineage>
        <taxon>Eukaryota</taxon>
        <taxon>Metazoa</taxon>
        <taxon>Ecdysozoa</taxon>
        <taxon>Nematoda</taxon>
        <taxon>Enoplea</taxon>
        <taxon>Dorylaimia</taxon>
        <taxon>Trichinellida</taxon>
        <taxon>Trichinellidae</taxon>
        <taxon>Trichinella</taxon>
    </lineage>
</organism>
<accession>A0A0V1BB25</accession>
<keyword evidence="1" id="KW-1133">Transmembrane helix</keyword>
<evidence type="ECO:0000256" key="1">
    <source>
        <dbReference type="SAM" id="Phobius"/>
    </source>
</evidence>
<evidence type="ECO:0000313" key="2">
    <source>
        <dbReference type="EMBL" id="KRY34151.1"/>
    </source>
</evidence>
<gene>
    <name evidence="2" type="ORF">T01_14009</name>
</gene>
<feature type="transmembrane region" description="Helical" evidence="1">
    <location>
        <begin position="26"/>
        <end position="50"/>
    </location>
</feature>
<keyword evidence="3" id="KW-1185">Reference proteome</keyword>
<sequence>MNKKNFIAKNGGYNKRSDKKEIQSKYLYIYLYFTFYIKRIIYTFLCFLGLGPSSGRGVSSVIEIIFNPDNAIPFIEDERPGPNPLSTTRALVIPLLKAFKPAAMPVDCPATSVFFLQFLKPSNPQVVIT</sequence>
<dbReference type="EMBL" id="JYDH01000071">
    <property type="protein sequence ID" value="KRY34151.1"/>
    <property type="molecule type" value="Genomic_DNA"/>
</dbReference>
<dbReference type="OrthoDB" id="10307920at2759"/>
<keyword evidence="1" id="KW-0472">Membrane</keyword>
<proteinExistence type="predicted"/>
<keyword evidence="1" id="KW-0812">Transmembrane</keyword>
<dbReference type="Proteomes" id="UP000054776">
    <property type="component" value="Unassembled WGS sequence"/>
</dbReference>
<reference evidence="2 3" key="1">
    <citation type="submission" date="2015-01" db="EMBL/GenBank/DDBJ databases">
        <title>Evolution of Trichinella species and genotypes.</title>
        <authorList>
            <person name="Korhonen P.K."/>
            <person name="Edoardo P."/>
            <person name="Giuseppe L.R."/>
            <person name="Gasser R.B."/>
        </authorList>
    </citation>
    <scope>NUCLEOTIDE SEQUENCE [LARGE SCALE GENOMIC DNA]</scope>
    <source>
        <strain evidence="2">ISS3</strain>
    </source>
</reference>
<evidence type="ECO:0000313" key="3">
    <source>
        <dbReference type="Proteomes" id="UP000054776"/>
    </source>
</evidence>
<dbReference type="InParanoid" id="A0A0V1BB25"/>
<name>A0A0V1BB25_TRISP</name>
<dbReference type="AlphaFoldDB" id="A0A0V1BB25"/>
<protein>
    <submittedName>
        <fullName evidence="2">Uncharacterized protein</fullName>
    </submittedName>
</protein>
<comment type="caution">
    <text evidence="2">The sequence shown here is derived from an EMBL/GenBank/DDBJ whole genome shotgun (WGS) entry which is preliminary data.</text>
</comment>